<dbReference type="PANTHER" id="PTHR23506:SF26">
    <property type="entry name" value="MFS-TYPE TRANSPORTER SLC18B1"/>
    <property type="match status" value="1"/>
</dbReference>
<evidence type="ECO:0000256" key="5">
    <source>
        <dbReference type="ARBA" id="ARBA00023136"/>
    </source>
</evidence>
<accession>A0A9X6NII4</accession>
<feature type="transmembrane region" description="Helical" evidence="7">
    <location>
        <begin position="311"/>
        <end position="331"/>
    </location>
</feature>
<evidence type="ECO:0000313" key="9">
    <source>
        <dbReference type="Proteomes" id="UP000192578"/>
    </source>
</evidence>
<dbReference type="InterPro" id="IPR050930">
    <property type="entry name" value="MFS_Vesicular_Transporter"/>
</dbReference>
<gene>
    <name evidence="8" type="ORF">BV898_18270</name>
</gene>
<dbReference type="PANTHER" id="PTHR23506">
    <property type="entry name" value="GH10249P"/>
    <property type="match status" value="1"/>
</dbReference>
<dbReference type="AlphaFoldDB" id="A0A9X6NII4"/>
<dbReference type="Proteomes" id="UP000192578">
    <property type="component" value="Unassembled WGS sequence"/>
</dbReference>
<sequence length="569" mass="61175">MSLSFEYNVAVSIMSVRSGPSRSSTSRLGGPTDERSLLLEKNPALESQTNYGTSKGTSSSRLEAREILIVRVICAGAIFLANLGFGIMPFMLPVEIRAKGYSLSWIGGLFLIQGVFRFIFELLQPRLISAIGTKRVFVVSMAGLGAAYFAFGFLQFTCSGTAFGIIGCFIRAAEAIFYAGLMNSGNTMICLATPDKAVSLLGMTDGLVQVGFALGPLIAGALYSVSGFTLAFVVPGLLLIFTAISAQFGLPKECNALGIPCFENVKRLLADLHFIAGVILILTISTAIGFLEAPMEIYFSKFNLGVMLEGVILFSGWMAGALTSPFTGWMLSKCKIEWVLLTAGPFLVAAFAFVFGILPDIVGPNLPLSLAFFFLLIMITSAAFVGGVGILLRQAESCGLASDIMTYTFISAVWLSLLYLGEGLGGLISTTILDCYNYEAVSIACIAIQLTLGTCALVVLFFASRGLPRRKDFIPKCHSDNETESGSSGNGGRAQQQQQQRSAPSVAPPRRPPQPKGESRSKQSRTRWVTQQSQMAIRGPVAMPKFGNKDTEEIGMFLRRYEMAGHAQK</sequence>
<keyword evidence="5 7" id="KW-0472">Membrane</keyword>
<evidence type="ECO:0000313" key="8">
    <source>
        <dbReference type="EMBL" id="OWA53849.1"/>
    </source>
</evidence>
<organism evidence="8 9">
    <name type="scientific">Hypsibius exemplaris</name>
    <name type="common">Freshwater tardigrade</name>
    <dbReference type="NCBI Taxonomy" id="2072580"/>
    <lineage>
        <taxon>Eukaryota</taxon>
        <taxon>Metazoa</taxon>
        <taxon>Ecdysozoa</taxon>
        <taxon>Tardigrada</taxon>
        <taxon>Eutardigrada</taxon>
        <taxon>Parachela</taxon>
        <taxon>Hypsibioidea</taxon>
        <taxon>Hypsibiidae</taxon>
        <taxon>Hypsibius</taxon>
    </lineage>
</organism>
<protein>
    <recommendedName>
        <fullName evidence="10">MFS-type transporter SLC18B1</fullName>
    </recommendedName>
</protein>
<dbReference type="InterPro" id="IPR036259">
    <property type="entry name" value="MFS_trans_sf"/>
</dbReference>
<dbReference type="Pfam" id="PF07690">
    <property type="entry name" value="MFS_1"/>
    <property type="match status" value="1"/>
</dbReference>
<evidence type="ECO:0000256" key="2">
    <source>
        <dbReference type="ARBA" id="ARBA00022448"/>
    </source>
</evidence>
<feature type="transmembrane region" description="Helical" evidence="7">
    <location>
        <begin position="68"/>
        <end position="91"/>
    </location>
</feature>
<feature type="compositionally biased region" description="Polar residues" evidence="6">
    <location>
        <begin position="526"/>
        <end position="535"/>
    </location>
</feature>
<feature type="region of interest" description="Disordered" evidence="6">
    <location>
        <begin position="475"/>
        <end position="549"/>
    </location>
</feature>
<proteinExistence type="predicted"/>
<feature type="transmembrane region" description="Helical" evidence="7">
    <location>
        <begin position="229"/>
        <end position="250"/>
    </location>
</feature>
<comment type="caution">
    <text evidence="8">The sequence shown here is derived from an EMBL/GenBank/DDBJ whole genome shotgun (WGS) entry which is preliminary data.</text>
</comment>
<dbReference type="Gene3D" id="1.20.1250.20">
    <property type="entry name" value="MFS general substrate transporter like domains"/>
    <property type="match status" value="1"/>
</dbReference>
<evidence type="ECO:0008006" key="10">
    <source>
        <dbReference type="Google" id="ProtNLM"/>
    </source>
</evidence>
<keyword evidence="9" id="KW-1185">Reference proteome</keyword>
<feature type="compositionally biased region" description="Pro residues" evidence="6">
    <location>
        <begin position="506"/>
        <end position="515"/>
    </location>
</feature>
<dbReference type="GO" id="GO:0016020">
    <property type="term" value="C:membrane"/>
    <property type="evidence" value="ECO:0007669"/>
    <property type="project" value="UniProtKB-SubCell"/>
</dbReference>
<reference evidence="9" key="1">
    <citation type="submission" date="2017-01" db="EMBL/GenBank/DDBJ databases">
        <title>Comparative genomics of anhydrobiosis in the tardigrade Hypsibius dujardini.</title>
        <authorList>
            <person name="Yoshida Y."/>
            <person name="Koutsovoulos G."/>
            <person name="Laetsch D."/>
            <person name="Stevens L."/>
            <person name="Kumar S."/>
            <person name="Horikawa D."/>
            <person name="Ishino K."/>
            <person name="Komine S."/>
            <person name="Tomita M."/>
            <person name="Blaxter M."/>
            <person name="Arakawa K."/>
        </authorList>
    </citation>
    <scope>NUCLEOTIDE SEQUENCE [LARGE SCALE GENOMIC DNA]</scope>
    <source>
        <strain evidence="9">Z151</strain>
    </source>
</reference>
<feature type="transmembrane region" description="Helical" evidence="7">
    <location>
        <begin position="271"/>
        <end position="291"/>
    </location>
</feature>
<evidence type="ECO:0000256" key="4">
    <source>
        <dbReference type="ARBA" id="ARBA00022989"/>
    </source>
</evidence>
<evidence type="ECO:0000256" key="1">
    <source>
        <dbReference type="ARBA" id="ARBA00004141"/>
    </source>
</evidence>
<keyword evidence="3 7" id="KW-0812">Transmembrane</keyword>
<name>A0A9X6NII4_HYPEX</name>
<dbReference type="SUPFAM" id="SSF103473">
    <property type="entry name" value="MFS general substrate transporter"/>
    <property type="match status" value="1"/>
</dbReference>
<evidence type="ECO:0000256" key="7">
    <source>
        <dbReference type="SAM" id="Phobius"/>
    </source>
</evidence>
<feature type="transmembrane region" description="Helical" evidence="7">
    <location>
        <begin position="404"/>
        <end position="421"/>
    </location>
</feature>
<comment type="subcellular location">
    <subcellularLocation>
        <location evidence="1">Membrane</location>
        <topology evidence="1">Multi-pass membrane protein</topology>
    </subcellularLocation>
</comment>
<dbReference type="EMBL" id="MTYJ01000351">
    <property type="protein sequence ID" value="OWA53849.1"/>
    <property type="molecule type" value="Genomic_DNA"/>
</dbReference>
<evidence type="ECO:0000256" key="6">
    <source>
        <dbReference type="SAM" id="MobiDB-lite"/>
    </source>
</evidence>
<dbReference type="InterPro" id="IPR011701">
    <property type="entry name" value="MFS"/>
</dbReference>
<feature type="transmembrane region" description="Helical" evidence="7">
    <location>
        <begin position="103"/>
        <end position="123"/>
    </location>
</feature>
<feature type="transmembrane region" description="Helical" evidence="7">
    <location>
        <begin position="338"/>
        <end position="358"/>
    </location>
</feature>
<feature type="transmembrane region" description="Helical" evidence="7">
    <location>
        <begin position="202"/>
        <end position="223"/>
    </location>
</feature>
<keyword evidence="2" id="KW-0813">Transport</keyword>
<keyword evidence="4 7" id="KW-1133">Transmembrane helix</keyword>
<feature type="compositionally biased region" description="Low complexity" evidence="6">
    <location>
        <begin position="493"/>
        <end position="505"/>
    </location>
</feature>
<dbReference type="OrthoDB" id="5086884at2759"/>
<feature type="transmembrane region" description="Helical" evidence="7">
    <location>
        <begin position="135"/>
        <end position="156"/>
    </location>
</feature>
<evidence type="ECO:0000256" key="3">
    <source>
        <dbReference type="ARBA" id="ARBA00022692"/>
    </source>
</evidence>
<feature type="transmembrane region" description="Helical" evidence="7">
    <location>
        <begin position="162"/>
        <end position="181"/>
    </location>
</feature>
<feature type="transmembrane region" description="Helical" evidence="7">
    <location>
        <begin position="441"/>
        <end position="463"/>
    </location>
</feature>
<dbReference type="GO" id="GO:0022857">
    <property type="term" value="F:transmembrane transporter activity"/>
    <property type="evidence" value="ECO:0007669"/>
    <property type="project" value="InterPro"/>
</dbReference>
<feature type="transmembrane region" description="Helical" evidence="7">
    <location>
        <begin position="370"/>
        <end position="392"/>
    </location>
</feature>